<gene>
    <name evidence="1" type="ORF">SCLCIDRAFT_336335</name>
</gene>
<accession>A0A0C3DFV0</accession>
<dbReference type="InParanoid" id="A0A0C3DFV0"/>
<evidence type="ECO:0000313" key="1">
    <source>
        <dbReference type="EMBL" id="KIM54966.1"/>
    </source>
</evidence>
<name>A0A0C3DFV0_9AGAM</name>
<protein>
    <submittedName>
        <fullName evidence="1">Uncharacterized protein</fullName>
    </submittedName>
</protein>
<dbReference type="EMBL" id="KN822144">
    <property type="protein sequence ID" value="KIM54966.1"/>
    <property type="molecule type" value="Genomic_DNA"/>
</dbReference>
<sequence length="67" mass="7751">MVGFCVIPCWSEPYLSYVPAAEVYLLCNVLAHQLIHILLRDTVLNANRAFEHVHFRTLQTLAWDPQL</sequence>
<dbReference type="Proteomes" id="UP000053989">
    <property type="component" value="Unassembled WGS sequence"/>
</dbReference>
<evidence type="ECO:0000313" key="2">
    <source>
        <dbReference type="Proteomes" id="UP000053989"/>
    </source>
</evidence>
<reference evidence="2" key="2">
    <citation type="submission" date="2015-01" db="EMBL/GenBank/DDBJ databases">
        <title>Evolutionary Origins and Diversification of the Mycorrhizal Mutualists.</title>
        <authorList>
            <consortium name="DOE Joint Genome Institute"/>
            <consortium name="Mycorrhizal Genomics Consortium"/>
            <person name="Kohler A."/>
            <person name="Kuo A."/>
            <person name="Nagy L.G."/>
            <person name="Floudas D."/>
            <person name="Copeland A."/>
            <person name="Barry K.W."/>
            <person name="Cichocki N."/>
            <person name="Veneault-Fourrey C."/>
            <person name="LaButti K."/>
            <person name="Lindquist E.A."/>
            <person name="Lipzen A."/>
            <person name="Lundell T."/>
            <person name="Morin E."/>
            <person name="Murat C."/>
            <person name="Riley R."/>
            <person name="Ohm R."/>
            <person name="Sun H."/>
            <person name="Tunlid A."/>
            <person name="Henrissat B."/>
            <person name="Grigoriev I.V."/>
            <person name="Hibbett D.S."/>
            <person name="Martin F."/>
        </authorList>
    </citation>
    <scope>NUCLEOTIDE SEQUENCE [LARGE SCALE GENOMIC DNA]</scope>
    <source>
        <strain evidence="2">Foug A</strain>
    </source>
</reference>
<proteinExistence type="predicted"/>
<organism evidence="1 2">
    <name type="scientific">Scleroderma citrinum Foug A</name>
    <dbReference type="NCBI Taxonomy" id="1036808"/>
    <lineage>
        <taxon>Eukaryota</taxon>
        <taxon>Fungi</taxon>
        <taxon>Dikarya</taxon>
        <taxon>Basidiomycota</taxon>
        <taxon>Agaricomycotina</taxon>
        <taxon>Agaricomycetes</taxon>
        <taxon>Agaricomycetidae</taxon>
        <taxon>Boletales</taxon>
        <taxon>Sclerodermatineae</taxon>
        <taxon>Sclerodermataceae</taxon>
        <taxon>Scleroderma</taxon>
    </lineage>
</organism>
<dbReference type="AlphaFoldDB" id="A0A0C3DFV0"/>
<keyword evidence="2" id="KW-1185">Reference proteome</keyword>
<dbReference type="HOGENOM" id="CLU_2813899_0_0_1"/>
<reference evidence="1 2" key="1">
    <citation type="submission" date="2014-04" db="EMBL/GenBank/DDBJ databases">
        <authorList>
            <consortium name="DOE Joint Genome Institute"/>
            <person name="Kuo A."/>
            <person name="Kohler A."/>
            <person name="Nagy L.G."/>
            <person name="Floudas D."/>
            <person name="Copeland A."/>
            <person name="Barry K.W."/>
            <person name="Cichocki N."/>
            <person name="Veneault-Fourrey C."/>
            <person name="LaButti K."/>
            <person name="Lindquist E.A."/>
            <person name="Lipzen A."/>
            <person name="Lundell T."/>
            <person name="Morin E."/>
            <person name="Murat C."/>
            <person name="Sun H."/>
            <person name="Tunlid A."/>
            <person name="Henrissat B."/>
            <person name="Grigoriev I.V."/>
            <person name="Hibbett D.S."/>
            <person name="Martin F."/>
            <person name="Nordberg H.P."/>
            <person name="Cantor M.N."/>
            <person name="Hua S.X."/>
        </authorList>
    </citation>
    <scope>NUCLEOTIDE SEQUENCE [LARGE SCALE GENOMIC DNA]</scope>
    <source>
        <strain evidence="1 2">Foug A</strain>
    </source>
</reference>